<organism evidence="1">
    <name type="scientific">Rhizophora mucronata</name>
    <name type="common">Asiatic mangrove</name>
    <dbReference type="NCBI Taxonomy" id="61149"/>
    <lineage>
        <taxon>Eukaryota</taxon>
        <taxon>Viridiplantae</taxon>
        <taxon>Streptophyta</taxon>
        <taxon>Embryophyta</taxon>
        <taxon>Tracheophyta</taxon>
        <taxon>Spermatophyta</taxon>
        <taxon>Magnoliopsida</taxon>
        <taxon>eudicotyledons</taxon>
        <taxon>Gunneridae</taxon>
        <taxon>Pentapetalae</taxon>
        <taxon>rosids</taxon>
        <taxon>fabids</taxon>
        <taxon>Malpighiales</taxon>
        <taxon>Rhizophoraceae</taxon>
        <taxon>Rhizophora</taxon>
    </lineage>
</organism>
<name>A0A2P2KZC5_RHIMU</name>
<protein>
    <submittedName>
        <fullName evidence="1">Uncharacterized protein</fullName>
    </submittedName>
</protein>
<evidence type="ECO:0000313" key="1">
    <source>
        <dbReference type="EMBL" id="MBX11078.1"/>
    </source>
</evidence>
<accession>A0A2P2KZC5</accession>
<proteinExistence type="predicted"/>
<sequence length="34" mass="4264">MSFFLFFFGQMEARSSYREICKKFRTRTLDPYLF</sequence>
<dbReference type="AlphaFoldDB" id="A0A2P2KZC5"/>
<reference evidence="1" key="1">
    <citation type="submission" date="2018-02" db="EMBL/GenBank/DDBJ databases">
        <title>Rhizophora mucronata_Transcriptome.</title>
        <authorList>
            <person name="Meera S.P."/>
            <person name="Sreeshan A."/>
            <person name="Augustine A."/>
        </authorList>
    </citation>
    <scope>NUCLEOTIDE SEQUENCE</scope>
    <source>
        <tissue evidence="1">Leaf</tissue>
    </source>
</reference>
<dbReference type="EMBL" id="GGEC01030594">
    <property type="protein sequence ID" value="MBX11078.1"/>
    <property type="molecule type" value="Transcribed_RNA"/>
</dbReference>